<dbReference type="InterPro" id="IPR014198">
    <property type="entry name" value="Spore_III_AB"/>
</dbReference>
<dbReference type="Pfam" id="PF09548">
    <property type="entry name" value="Spore_III_AB"/>
    <property type="match status" value="1"/>
</dbReference>
<dbReference type="Proteomes" id="UP000256869">
    <property type="component" value="Unassembled WGS sequence"/>
</dbReference>
<dbReference type="PIRSF" id="PIRSF021435">
    <property type="entry name" value="SpoIIIAB"/>
    <property type="match status" value="1"/>
</dbReference>
<dbReference type="OrthoDB" id="1957909at2"/>
<evidence type="ECO:0000313" key="2">
    <source>
        <dbReference type="Proteomes" id="UP000256869"/>
    </source>
</evidence>
<sequence length="175" mass="19275">MLKFAGILLILFAGTMIGFLQAARFAARPRQIREMLHALQRLETEISYGQTHLPEALSRISGMVTQPLSNLFASIASSLSRDSAGYGETVRECWEAAVISHWPGTAMKKPEREAVLRLGSTLGGSGREDQLKHIRLTSIQLQAEEASARDDQHRYEKLSRSLGMLGAALVVILMV</sequence>
<accession>A0A3D9IIU7</accession>
<comment type="caution">
    <text evidence="1">The sequence shown here is derived from an EMBL/GenBank/DDBJ whole genome shotgun (WGS) entry which is preliminary data.</text>
</comment>
<evidence type="ECO:0000313" key="1">
    <source>
        <dbReference type="EMBL" id="RED61662.1"/>
    </source>
</evidence>
<dbReference type="EMBL" id="QRDY01000005">
    <property type="protein sequence ID" value="RED61662.1"/>
    <property type="molecule type" value="Genomic_DNA"/>
</dbReference>
<protein>
    <submittedName>
        <fullName evidence="1">Stage III sporulation protein AB</fullName>
    </submittedName>
</protein>
<keyword evidence="2" id="KW-1185">Reference proteome</keyword>
<dbReference type="RefSeq" id="WP_115992698.1">
    <property type="nucleotide sequence ID" value="NZ_QRDY01000005.1"/>
</dbReference>
<dbReference type="AlphaFoldDB" id="A0A3D9IIU7"/>
<dbReference type="NCBIfam" id="TIGR02833">
    <property type="entry name" value="spore_III_AB"/>
    <property type="match status" value="1"/>
</dbReference>
<name>A0A3D9IIU7_9BACL</name>
<reference evidence="1 2" key="1">
    <citation type="submission" date="2018-07" db="EMBL/GenBank/DDBJ databases">
        <title>Genomic Encyclopedia of Type Strains, Phase III (KMG-III): the genomes of soil and plant-associated and newly described type strains.</title>
        <authorList>
            <person name="Whitman W."/>
        </authorList>
    </citation>
    <scope>NUCLEOTIDE SEQUENCE [LARGE SCALE GENOMIC DNA]</scope>
    <source>
        <strain evidence="1 2">CECT 8236</strain>
    </source>
</reference>
<organism evidence="1 2">
    <name type="scientific">Cohnella lupini</name>
    <dbReference type="NCBI Taxonomy" id="1294267"/>
    <lineage>
        <taxon>Bacteria</taxon>
        <taxon>Bacillati</taxon>
        <taxon>Bacillota</taxon>
        <taxon>Bacilli</taxon>
        <taxon>Bacillales</taxon>
        <taxon>Paenibacillaceae</taxon>
        <taxon>Cohnella</taxon>
    </lineage>
</organism>
<gene>
    <name evidence="1" type="ORF">DFP95_10590</name>
</gene>
<proteinExistence type="predicted"/>